<keyword evidence="1" id="KW-0472">Membrane</keyword>
<dbReference type="Pfam" id="PF01569">
    <property type="entry name" value="PAP2"/>
    <property type="match status" value="1"/>
</dbReference>
<feature type="transmembrane region" description="Helical" evidence="1">
    <location>
        <begin position="91"/>
        <end position="122"/>
    </location>
</feature>
<feature type="transmembrane region" description="Helical" evidence="1">
    <location>
        <begin position="129"/>
        <end position="149"/>
    </location>
</feature>
<dbReference type="InterPro" id="IPR036938">
    <property type="entry name" value="PAP2/HPO_sf"/>
</dbReference>
<dbReference type="SMART" id="SM00014">
    <property type="entry name" value="acidPPc"/>
    <property type="match status" value="1"/>
</dbReference>
<dbReference type="SUPFAM" id="SSF48317">
    <property type="entry name" value="Acid phosphatase/Vanadium-dependent haloperoxidase"/>
    <property type="match status" value="1"/>
</dbReference>
<dbReference type="CDD" id="cd03392">
    <property type="entry name" value="PAP2_like_2"/>
    <property type="match status" value="1"/>
</dbReference>
<feature type="transmembrane region" description="Helical" evidence="1">
    <location>
        <begin position="200"/>
        <end position="223"/>
    </location>
</feature>
<dbReference type="Gene3D" id="1.20.144.10">
    <property type="entry name" value="Phosphatidic acid phosphatase type 2/haloperoxidase"/>
    <property type="match status" value="2"/>
</dbReference>
<evidence type="ECO:0000259" key="2">
    <source>
        <dbReference type="SMART" id="SM00014"/>
    </source>
</evidence>
<dbReference type="PANTHER" id="PTHR14969">
    <property type="entry name" value="SPHINGOSINE-1-PHOSPHATE PHOSPHOHYDROLASE"/>
    <property type="match status" value="1"/>
</dbReference>
<protein>
    <submittedName>
        <fullName evidence="3">Phosphoesterase</fullName>
    </submittedName>
</protein>
<evidence type="ECO:0000313" key="3">
    <source>
        <dbReference type="EMBL" id="KGM10572.1"/>
    </source>
</evidence>
<sequence>MHADADDPRRRVRSRWTELRRALDAGRRGLGSGWTWVDDRRAHAAVVVGALLVVAGAAGFLGVLDAVRERDDLAAVDQPVLSWLVDVRSPAVSAVMATVSAVTGPVVLPVLVVVAAVVWGLVARGWWQAFVLAGAMVLSTVVSVTLKSWVARPRPPVDTMYVPGSEPTYSFPSGHTIGTATFLLVVAYLLWARRPTVRGLVVALPLVVAGVAVVALSRLYLGYHFVTDVVASTALAVTVLGVVVVVDRRRAARAAVVTARVTARR</sequence>
<dbReference type="InterPro" id="IPR000326">
    <property type="entry name" value="PAP2/HPO"/>
</dbReference>
<feature type="transmembrane region" description="Helical" evidence="1">
    <location>
        <begin position="229"/>
        <end position="246"/>
    </location>
</feature>
<gene>
    <name evidence="3" type="ORF">N868_14430</name>
</gene>
<accession>A0A0A0BSC9</accession>
<dbReference type="AlphaFoldDB" id="A0A0A0BSC9"/>
<evidence type="ECO:0000256" key="1">
    <source>
        <dbReference type="SAM" id="Phobius"/>
    </source>
</evidence>
<comment type="caution">
    <text evidence="3">The sequence shown here is derived from an EMBL/GenBank/DDBJ whole genome shotgun (WGS) entry which is preliminary data.</text>
</comment>
<reference evidence="3 4" key="2">
    <citation type="journal article" date="2015" name="Stand. Genomic Sci.">
        <title>Draft genome sequence of Cellulomonas carbonis T26(T) and comparative analysis of six Cellulomonas genomes.</title>
        <authorList>
            <person name="Zhuang W."/>
            <person name="Zhang S."/>
            <person name="Xia X."/>
            <person name="Wang G."/>
        </authorList>
    </citation>
    <scope>NUCLEOTIDE SEQUENCE [LARGE SCALE GENOMIC DNA]</scope>
    <source>
        <strain evidence="3 4">T26</strain>
    </source>
</reference>
<keyword evidence="4" id="KW-1185">Reference proteome</keyword>
<proteinExistence type="predicted"/>
<dbReference type="PANTHER" id="PTHR14969:SF13">
    <property type="entry name" value="AT30094P"/>
    <property type="match status" value="1"/>
</dbReference>
<dbReference type="Proteomes" id="UP000029839">
    <property type="component" value="Unassembled WGS sequence"/>
</dbReference>
<evidence type="ECO:0000313" key="4">
    <source>
        <dbReference type="Proteomes" id="UP000029839"/>
    </source>
</evidence>
<keyword evidence="1" id="KW-1133">Transmembrane helix</keyword>
<organism evidence="3 4">
    <name type="scientific">Cellulomonas carbonis T26</name>
    <dbReference type="NCBI Taxonomy" id="947969"/>
    <lineage>
        <taxon>Bacteria</taxon>
        <taxon>Bacillati</taxon>
        <taxon>Actinomycetota</taxon>
        <taxon>Actinomycetes</taxon>
        <taxon>Micrococcales</taxon>
        <taxon>Cellulomonadaceae</taxon>
        <taxon>Cellulomonas</taxon>
    </lineage>
</organism>
<reference evidence="3 4" key="1">
    <citation type="submission" date="2013-08" db="EMBL/GenBank/DDBJ databases">
        <title>Genome sequencing of Cellulomonas carbonis T26.</title>
        <authorList>
            <person name="Chen F."/>
            <person name="Li Y."/>
            <person name="Wang G."/>
        </authorList>
    </citation>
    <scope>NUCLEOTIDE SEQUENCE [LARGE SCALE GENOMIC DNA]</scope>
    <source>
        <strain evidence="3 4">T26</strain>
    </source>
</reference>
<feature type="domain" description="Phosphatidic acid phosphatase type 2/haloperoxidase" evidence="2">
    <location>
        <begin position="128"/>
        <end position="244"/>
    </location>
</feature>
<feature type="transmembrane region" description="Helical" evidence="1">
    <location>
        <begin position="169"/>
        <end position="191"/>
    </location>
</feature>
<name>A0A0A0BSC9_9CELL</name>
<keyword evidence="1" id="KW-0812">Transmembrane</keyword>
<dbReference type="RefSeq" id="WP_081978737.1">
    <property type="nucleotide sequence ID" value="NZ_AXCY01000045.1"/>
</dbReference>
<feature type="transmembrane region" description="Helical" evidence="1">
    <location>
        <begin position="44"/>
        <end position="64"/>
    </location>
</feature>
<dbReference type="OrthoDB" id="5289372at2"/>
<dbReference type="EMBL" id="AXCY01000045">
    <property type="protein sequence ID" value="KGM10572.1"/>
    <property type="molecule type" value="Genomic_DNA"/>
</dbReference>